<evidence type="ECO:0000256" key="1">
    <source>
        <dbReference type="SAM" id="Phobius"/>
    </source>
</evidence>
<keyword evidence="3" id="KW-1185">Reference proteome</keyword>
<dbReference type="EMBL" id="LAVV01007878">
    <property type="protein sequence ID" value="KNZ54469.1"/>
    <property type="molecule type" value="Genomic_DNA"/>
</dbReference>
<dbReference type="Gene3D" id="3.30.420.10">
    <property type="entry name" value="Ribonuclease H-like superfamily/Ribonuclease H"/>
    <property type="match status" value="1"/>
</dbReference>
<dbReference type="GO" id="GO:0003676">
    <property type="term" value="F:nucleic acid binding"/>
    <property type="evidence" value="ECO:0007669"/>
    <property type="project" value="InterPro"/>
</dbReference>
<dbReference type="AlphaFoldDB" id="A0A0L6V153"/>
<proteinExistence type="predicted"/>
<dbReference type="InterPro" id="IPR036397">
    <property type="entry name" value="RNaseH_sf"/>
</dbReference>
<gene>
    <name evidence="2" type="ORF">VP01_2939g1</name>
</gene>
<dbReference type="STRING" id="27349.A0A0L6V153"/>
<feature type="transmembrane region" description="Helical" evidence="1">
    <location>
        <begin position="290"/>
        <end position="315"/>
    </location>
</feature>
<comment type="caution">
    <text evidence="2">The sequence shown here is derived from an EMBL/GenBank/DDBJ whole genome shotgun (WGS) entry which is preliminary data.</text>
</comment>
<accession>A0A0L6V153</accession>
<keyword evidence="1" id="KW-1133">Transmembrane helix</keyword>
<sequence length="424" mass="47615">MVIFTDGSWIPEIGAGAAAVMHGSDRKVTVSLPLHEVITNFKAELTGIDLAALLAQEVIESDIDQTTTGVAIFCDNQGALLWSAWPIGCVAGQALAVTNFFSLKTLKMPVILYWSPGHKGTNWQICWQKKLPTTHQKKNNTTLVPSFWRVSPKPDRGARSTLQRRRKRVAQALDALERGLASTIHQLRADHALLRKFLFKIKSVLDPRCASCGVWEIAHHFVLFFSRFQTQRSLFKRQLRGLKCGVNPNSFQSIMDKPKAMGEIGNYHVGSVVGKANGWGAQLQVLTLNLLVFFLHLIYSFAFTLVLVLLIYPFVFSSLYFFSFSHLALYDSAHDQMNVFPFSHILIFTYTLKKKNPPCGWQGHEVLQRRCFPKILEIPPGSKSGLAGKNLRPGEECLSARPNSSCHFWIGPCEILFFLLLTVR</sequence>
<keyword evidence="1" id="KW-0472">Membrane</keyword>
<dbReference type="Proteomes" id="UP000037035">
    <property type="component" value="Unassembled WGS sequence"/>
</dbReference>
<protein>
    <recommendedName>
        <fullName evidence="4">RNase H type-1 domain-containing protein</fullName>
    </recommendedName>
</protein>
<name>A0A0L6V153_9BASI</name>
<evidence type="ECO:0008006" key="4">
    <source>
        <dbReference type="Google" id="ProtNLM"/>
    </source>
</evidence>
<dbReference type="VEuPathDB" id="FungiDB:VP01_2939g1"/>
<organism evidence="2 3">
    <name type="scientific">Puccinia sorghi</name>
    <dbReference type="NCBI Taxonomy" id="27349"/>
    <lineage>
        <taxon>Eukaryota</taxon>
        <taxon>Fungi</taxon>
        <taxon>Dikarya</taxon>
        <taxon>Basidiomycota</taxon>
        <taxon>Pucciniomycotina</taxon>
        <taxon>Pucciniomycetes</taxon>
        <taxon>Pucciniales</taxon>
        <taxon>Pucciniaceae</taxon>
        <taxon>Puccinia</taxon>
    </lineage>
</organism>
<keyword evidence="1" id="KW-0812">Transmembrane</keyword>
<dbReference type="InterPro" id="IPR012337">
    <property type="entry name" value="RNaseH-like_sf"/>
</dbReference>
<evidence type="ECO:0000313" key="2">
    <source>
        <dbReference type="EMBL" id="KNZ54469.1"/>
    </source>
</evidence>
<evidence type="ECO:0000313" key="3">
    <source>
        <dbReference type="Proteomes" id="UP000037035"/>
    </source>
</evidence>
<dbReference type="OrthoDB" id="3265515at2759"/>
<dbReference type="SUPFAM" id="SSF53098">
    <property type="entry name" value="Ribonuclease H-like"/>
    <property type="match status" value="1"/>
</dbReference>
<reference evidence="2 3" key="1">
    <citation type="submission" date="2015-08" db="EMBL/GenBank/DDBJ databases">
        <title>Next Generation Sequencing and Analysis of the Genome of Puccinia sorghi L Schw, the Causal Agent of Maize Common Rust.</title>
        <authorList>
            <person name="Rochi L."/>
            <person name="Burguener G."/>
            <person name="Darino M."/>
            <person name="Turjanski A."/>
            <person name="Kreff E."/>
            <person name="Dieguez M.J."/>
            <person name="Sacco F."/>
        </authorList>
    </citation>
    <scope>NUCLEOTIDE SEQUENCE [LARGE SCALE GENOMIC DNA]</scope>
    <source>
        <strain evidence="2 3">RO10H11247</strain>
    </source>
</reference>